<dbReference type="AlphaFoldDB" id="A0A9W6XU13"/>
<evidence type="ECO:0000313" key="2">
    <source>
        <dbReference type="EMBL" id="GMF45444.1"/>
    </source>
</evidence>
<feature type="region of interest" description="Disordered" evidence="1">
    <location>
        <begin position="57"/>
        <end position="97"/>
    </location>
</feature>
<keyword evidence="3" id="KW-1185">Reference proteome</keyword>
<accession>A0A9W6XU13</accession>
<reference evidence="2" key="1">
    <citation type="submission" date="2023-04" db="EMBL/GenBank/DDBJ databases">
        <title>Phytophthora fragariaefolia NBRC 109709.</title>
        <authorList>
            <person name="Ichikawa N."/>
            <person name="Sato H."/>
            <person name="Tonouchi N."/>
        </authorList>
    </citation>
    <scope>NUCLEOTIDE SEQUENCE</scope>
    <source>
        <strain evidence="2">NBRC 109709</strain>
    </source>
</reference>
<evidence type="ECO:0000313" key="3">
    <source>
        <dbReference type="Proteomes" id="UP001165121"/>
    </source>
</evidence>
<comment type="caution">
    <text evidence="2">The sequence shown here is derived from an EMBL/GenBank/DDBJ whole genome shotgun (WGS) entry which is preliminary data.</text>
</comment>
<evidence type="ECO:0000256" key="1">
    <source>
        <dbReference type="SAM" id="MobiDB-lite"/>
    </source>
</evidence>
<sequence>MSIKGREWKQDQFAQLEGFGKGKGRYSPPGINANRLLRGERVRIVCKTKYKARASASDGVPVEANKASKKKAPKKSAEKKTKAAGSRKTATKKKKSSAKDVVEDVSDAFDDDVVIIPPPATTTEYPLIPERKSSRRCVVLSVPFIVLEIAHTIADNPAFWLDTEFLKITSRHLPNYSRIGAPAFVTRTTSCRTISFQLRVSPRLPMQFRFRMQNS</sequence>
<name>A0A9W6XU13_9STRA</name>
<dbReference type="EMBL" id="BSXT01001818">
    <property type="protein sequence ID" value="GMF45444.1"/>
    <property type="molecule type" value="Genomic_DNA"/>
</dbReference>
<gene>
    <name evidence="2" type="ORF">Pfra01_001627300</name>
</gene>
<dbReference type="Proteomes" id="UP001165121">
    <property type="component" value="Unassembled WGS sequence"/>
</dbReference>
<organism evidence="2 3">
    <name type="scientific">Phytophthora fragariaefolia</name>
    <dbReference type="NCBI Taxonomy" id="1490495"/>
    <lineage>
        <taxon>Eukaryota</taxon>
        <taxon>Sar</taxon>
        <taxon>Stramenopiles</taxon>
        <taxon>Oomycota</taxon>
        <taxon>Peronosporomycetes</taxon>
        <taxon>Peronosporales</taxon>
        <taxon>Peronosporaceae</taxon>
        <taxon>Phytophthora</taxon>
    </lineage>
</organism>
<proteinExistence type="predicted"/>
<protein>
    <submittedName>
        <fullName evidence="2">Unnamed protein product</fullName>
    </submittedName>
</protein>